<feature type="transmembrane region" description="Helical" evidence="1">
    <location>
        <begin position="34"/>
        <end position="55"/>
    </location>
</feature>
<dbReference type="OrthoDB" id="5360192at2"/>
<evidence type="ECO:0000313" key="3">
    <source>
        <dbReference type="Proteomes" id="UP000249890"/>
    </source>
</evidence>
<evidence type="ECO:0008006" key="4">
    <source>
        <dbReference type="Google" id="ProtNLM"/>
    </source>
</evidence>
<dbReference type="AlphaFoldDB" id="A0A2Z2KIT6"/>
<dbReference type="RefSeq" id="WP_087914830.1">
    <property type="nucleotide sequence ID" value="NZ_CP021780.1"/>
</dbReference>
<reference evidence="2 3" key="1">
    <citation type="submission" date="2017-06" db="EMBL/GenBank/DDBJ databases">
        <title>Complete genome sequence of Paenibacillus donghaensis KCTC 13049T isolated from East Sea sediment, South Korea.</title>
        <authorList>
            <person name="Jung B.K."/>
            <person name="Hong S.-J."/>
            <person name="Shin J.-H."/>
        </authorList>
    </citation>
    <scope>NUCLEOTIDE SEQUENCE [LARGE SCALE GENOMIC DNA]</scope>
    <source>
        <strain evidence="2 3">KCTC 13049</strain>
    </source>
</reference>
<sequence length="132" mass="14771">MMWANRAVYAGFTLLVMALGLGSRKFGGLLPEFVHAHAGDALWASMVYLMFRVLLVDRSRLLALKLSLLLSFGIEFSQLYQSDWINGLRATTLGALVLGKGFLWIDLLRYAVGILLTFAADGYLRTRKQQLD</sequence>
<feature type="transmembrane region" description="Helical" evidence="1">
    <location>
        <begin position="62"/>
        <end position="81"/>
    </location>
</feature>
<proteinExistence type="predicted"/>
<keyword evidence="1" id="KW-0812">Transmembrane</keyword>
<evidence type="ECO:0000313" key="2">
    <source>
        <dbReference type="EMBL" id="ASA20812.1"/>
    </source>
</evidence>
<dbReference type="Pfam" id="PF10990">
    <property type="entry name" value="DUF2809"/>
    <property type="match status" value="1"/>
</dbReference>
<evidence type="ECO:0000256" key="1">
    <source>
        <dbReference type="SAM" id="Phobius"/>
    </source>
</evidence>
<name>A0A2Z2KIT6_9BACL</name>
<protein>
    <recommendedName>
        <fullName evidence="4">DUF2809 domain-containing protein</fullName>
    </recommendedName>
</protein>
<dbReference type="EMBL" id="CP021780">
    <property type="protein sequence ID" value="ASA20812.1"/>
    <property type="molecule type" value="Genomic_DNA"/>
</dbReference>
<dbReference type="InterPro" id="IPR021257">
    <property type="entry name" value="DUF2809"/>
</dbReference>
<organism evidence="2 3">
    <name type="scientific">Paenibacillus donghaensis</name>
    <dbReference type="NCBI Taxonomy" id="414771"/>
    <lineage>
        <taxon>Bacteria</taxon>
        <taxon>Bacillati</taxon>
        <taxon>Bacillota</taxon>
        <taxon>Bacilli</taxon>
        <taxon>Bacillales</taxon>
        <taxon>Paenibacillaceae</taxon>
        <taxon>Paenibacillus</taxon>
    </lineage>
</organism>
<keyword evidence="3" id="KW-1185">Reference proteome</keyword>
<gene>
    <name evidence="2" type="ORF">B9T62_08455</name>
</gene>
<keyword evidence="1" id="KW-0472">Membrane</keyword>
<accession>A0A2Z2KIT6</accession>
<feature type="transmembrane region" description="Helical" evidence="1">
    <location>
        <begin position="101"/>
        <end position="124"/>
    </location>
</feature>
<dbReference type="KEGG" id="pdh:B9T62_08455"/>
<keyword evidence="1" id="KW-1133">Transmembrane helix</keyword>
<dbReference type="Proteomes" id="UP000249890">
    <property type="component" value="Chromosome"/>
</dbReference>